<dbReference type="GO" id="GO:0003689">
    <property type="term" value="F:DNA clamp loader activity"/>
    <property type="evidence" value="ECO:0007669"/>
    <property type="project" value="TreeGrafter"/>
</dbReference>
<dbReference type="PANTHER" id="PTHR11669">
    <property type="entry name" value="REPLICATION FACTOR C / DNA POLYMERASE III GAMMA-TAU SUBUNIT"/>
    <property type="match status" value="1"/>
</dbReference>
<dbReference type="InterPro" id="IPR027417">
    <property type="entry name" value="P-loop_NTPase"/>
</dbReference>
<evidence type="ECO:0000259" key="9">
    <source>
        <dbReference type="PROSITE" id="PS50800"/>
    </source>
</evidence>
<dbReference type="InterPro" id="IPR036397">
    <property type="entry name" value="RNaseH_sf"/>
</dbReference>
<proteinExistence type="inferred from homology"/>
<dbReference type="FunFam" id="3.40.50.300:FF:000129">
    <property type="entry name" value="Replication factor C subunit 5"/>
    <property type="match status" value="1"/>
</dbReference>
<dbReference type="CDD" id="cd00009">
    <property type="entry name" value="AAA"/>
    <property type="match status" value="1"/>
</dbReference>
<dbReference type="EMBL" id="JAAAXW010000038">
    <property type="protein sequence ID" value="KAF9547739.1"/>
    <property type="molecule type" value="Genomic_DNA"/>
</dbReference>
<dbReference type="PROSITE" id="PS50800">
    <property type="entry name" value="SAP"/>
    <property type="match status" value="1"/>
</dbReference>
<dbReference type="InterPro" id="IPR003034">
    <property type="entry name" value="SAP_dom"/>
</dbReference>
<evidence type="ECO:0000256" key="4">
    <source>
        <dbReference type="ARBA" id="ARBA00022741"/>
    </source>
</evidence>
<organism evidence="10 11">
    <name type="scientific">Mortierella hygrophila</name>
    <dbReference type="NCBI Taxonomy" id="979708"/>
    <lineage>
        <taxon>Eukaryota</taxon>
        <taxon>Fungi</taxon>
        <taxon>Fungi incertae sedis</taxon>
        <taxon>Mucoromycota</taxon>
        <taxon>Mortierellomycotina</taxon>
        <taxon>Mortierellomycetes</taxon>
        <taxon>Mortierellales</taxon>
        <taxon>Mortierellaceae</taxon>
        <taxon>Mortierella</taxon>
    </lineage>
</organism>
<gene>
    <name evidence="10" type="ORF">EC957_007904</name>
</gene>
<feature type="compositionally biased region" description="Polar residues" evidence="8">
    <location>
        <begin position="509"/>
        <end position="521"/>
    </location>
</feature>
<dbReference type="GO" id="GO:0005524">
    <property type="term" value="F:ATP binding"/>
    <property type="evidence" value="ECO:0007669"/>
    <property type="project" value="UniProtKB-KW"/>
</dbReference>
<dbReference type="Pfam" id="PF09159">
    <property type="entry name" value="Ydc2-catalyt"/>
    <property type="match status" value="1"/>
</dbReference>
<dbReference type="InterPro" id="IPR003593">
    <property type="entry name" value="AAA+_ATPase"/>
</dbReference>
<feature type="region of interest" description="Disordered" evidence="8">
    <location>
        <begin position="509"/>
        <end position="563"/>
    </location>
</feature>
<reference evidence="10" key="1">
    <citation type="journal article" date="2020" name="Fungal Divers.">
        <title>Resolving the Mortierellaceae phylogeny through synthesis of multi-gene phylogenetics and phylogenomics.</title>
        <authorList>
            <person name="Vandepol N."/>
            <person name="Liber J."/>
            <person name="Desiro A."/>
            <person name="Na H."/>
            <person name="Kennedy M."/>
            <person name="Barry K."/>
            <person name="Grigoriev I.V."/>
            <person name="Miller A.N."/>
            <person name="O'Donnell K."/>
            <person name="Stajich J.E."/>
            <person name="Bonito G."/>
        </authorList>
    </citation>
    <scope>NUCLEOTIDE SEQUENCE</scope>
    <source>
        <strain evidence="10">NRRL 2591</strain>
    </source>
</reference>
<keyword evidence="3" id="KW-0235">DNA replication</keyword>
<dbReference type="AlphaFoldDB" id="A0A9P6K5V4"/>
<dbReference type="Pfam" id="PF00004">
    <property type="entry name" value="AAA"/>
    <property type="match status" value="1"/>
</dbReference>
<dbReference type="SUPFAM" id="SSF48019">
    <property type="entry name" value="post-AAA+ oligomerization domain-like"/>
    <property type="match status" value="1"/>
</dbReference>
<dbReference type="GO" id="GO:0031391">
    <property type="term" value="C:Elg1 RFC-like complex"/>
    <property type="evidence" value="ECO:0007669"/>
    <property type="project" value="TreeGrafter"/>
</dbReference>
<dbReference type="InterPro" id="IPR050238">
    <property type="entry name" value="DNA_Rep/Repair_Clamp_Loader"/>
</dbReference>
<evidence type="ECO:0000256" key="2">
    <source>
        <dbReference type="ARBA" id="ARBA00005378"/>
    </source>
</evidence>
<dbReference type="SUPFAM" id="SSF52540">
    <property type="entry name" value="P-loop containing nucleoside triphosphate hydrolases"/>
    <property type="match status" value="1"/>
</dbReference>
<dbReference type="Pfam" id="PF08542">
    <property type="entry name" value="Rep_fac_C"/>
    <property type="match status" value="1"/>
</dbReference>
<dbReference type="InterPro" id="IPR008921">
    <property type="entry name" value="DNA_pol3_clamp-load_cplx_C"/>
</dbReference>
<dbReference type="CDD" id="cd18140">
    <property type="entry name" value="HLD_clamp_RFC"/>
    <property type="match status" value="1"/>
</dbReference>
<dbReference type="Proteomes" id="UP000723463">
    <property type="component" value="Unassembled WGS sequence"/>
</dbReference>
<dbReference type="FunFam" id="1.10.8.60:FF:000028">
    <property type="entry name" value="Replication factor C subunit 5"/>
    <property type="match status" value="1"/>
</dbReference>
<dbReference type="GO" id="GO:0003677">
    <property type="term" value="F:DNA binding"/>
    <property type="evidence" value="ECO:0007669"/>
    <property type="project" value="InterPro"/>
</dbReference>
<dbReference type="GO" id="GO:0031389">
    <property type="term" value="C:Rad17 RFC-like complex"/>
    <property type="evidence" value="ECO:0007669"/>
    <property type="project" value="TreeGrafter"/>
</dbReference>
<dbReference type="Gene3D" id="3.40.50.300">
    <property type="entry name" value="P-loop containing nucleotide triphosphate hydrolases"/>
    <property type="match status" value="1"/>
</dbReference>
<dbReference type="Gene3D" id="3.30.420.10">
    <property type="entry name" value="Ribonuclease H-like superfamily/Ribonuclease H"/>
    <property type="match status" value="1"/>
</dbReference>
<dbReference type="SMART" id="SM00382">
    <property type="entry name" value="AAA"/>
    <property type="match status" value="1"/>
</dbReference>
<evidence type="ECO:0000256" key="3">
    <source>
        <dbReference type="ARBA" id="ARBA00022705"/>
    </source>
</evidence>
<dbReference type="GO" id="GO:0016887">
    <property type="term" value="F:ATP hydrolysis activity"/>
    <property type="evidence" value="ECO:0007669"/>
    <property type="project" value="InterPro"/>
</dbReference>
<dbReference type="InterPro" id="IPR003959">
    <property type="entry name" value="ATPase_AAA_core"/>
</dbReference>
<sequence length="858" mass="95998">MEEDQVMTDASAFDAFNSKSSKGKVVEHNNATDDTLPWVEKYRPVTLDDLVSHKDITSTIERFIDENRLPHMLLYGPPGTGKTSTILACARKLYGPMWKSMTMELNASDDRGIDVVREQIKNFASTKKIFSSGFKLIILDEADMMTQTAQNALRRVVEKYTKNVRFCIICNYVSKIIPALQSRCTRFRFGPLEMSQVDSRLDHIIQNESVKITDEGRKALLQLSKGDMRRALNILQACHAGYEVVDEDAVYNCTGNPHPADIETIVNSMLTEDFTTAYSNISYLKTIKGMALQDILTEVYNYLELIDMPSNARVYVLDKMADVEYKLSTGANEKLQLTSLIGSFRIGAELMQKLVLKDLSRLLMASGLPLTGTKPVLANRLVTHLASIMDKVDRLEPEFFLHNNSNTTPYSSSFSTTIKDSNPLPHSSFVSSTIPTTDTPITTTDPASAQLHTHNNHQIDPDVLARIKDRILPRSIVSIDIGIRNLAWVELSKDGEILRWAVEDLLVPSPSSSCGEPQTALQAKEEEESTEGVESSPLKKSRRRVGAGSNTKQKQRVKKPPAPAYDPRAVALRVDKVMRTILQESKTVQGIILERQRFRSGGMHTMLDSTFKCGVVEGMIHTWFAFWQHEQERGWAVGGEEEGEEQMDKEDACVFIESVPPRAVAVRWGIGASGAKASASNRKKKQALLLDGTAPDMKENDTMSDVVGNEEGKSVQIDSIPSTQLPKSLTYRHKKVQSRAIVDNWIYPNPAEKEHVDTIATSVTTESSLPAKFRVRCSPEMREWYNQEQKRDDLSDCLLQAVAWFEWKGRAIQEAVERSIPRPSGAAAVASTHHSIEKQQPKDRKRRSPCKAGSPSYE</sequence>
<evidence type="ECO:0000256" key="7">
    <source>
        <dbReference type="ARBA" id="ARBA00070184"/>
    </source>
</evidence>
<dbReference type="GO" id="GO:0031390">
    <property type="term" value="C:Ctf18 RFC-like complex"/>
    <property type="evidence" value="ECO:0007669"/>
    <property type="project" value="TreeGrafter"/>
</dbReference>
<evidence type="ECO:0000256" key="5">
    <source>
        <dbReference type="ARBA" id="ARBA00022840"/>
    </source>
</evidence>
<feature type="domain" description="SAP" evidence="9">
    <location>
        <begin position="351"/>
        <end position="385"/>
    </location>
</feature>
<evidence type="ECO:0000256" key="8">
    <source>
        <dbReference type="SAM" id="MobiDB-lite"/>
    </source>
</evidence>
<evidence type="ECO:0000256" key="6">
    <source>
        <dbReference type="ARBA" id="ARBA00023242"/>
    </source>
</evidence>
<dbReference type="Gene3D" id="1.10.8.60">
    <property type="match status" value="1"/>
</dbReference>
<dbReference type="InterPro" id="IPR047854">
    <property type="entry name" value="RFC_lid"/>
</dbReference>
<accession>A0A9P6K5V4</accession>
<dbReference type="InterPro" id="IPR015242">
    <property type="entry name" value="Ydc2_cat"/>
</dbReference>
<dbReference type="InterPro" id="IPR013748">
    <property type="entry name" value="Rep_factorC_C"/>
</dbReference>
<dbReference type="PANTHER" id="PTHR11669:SF9">
    <property type="entry name" value="REPLICATION FACTOR C SUBUNIT 5"/>
    <property type="match status" value="1"/>
</dbReference>
<dbReference type="GO" id="GO:0005663">
    <property type="term" value="C:DNA replication factor C complex"/>
    <property type="evidence" value="ECO:0007669"/>
    <property type="project" value="TreeGrafter"/>
</dbReference>
<dbReference type="GO" id="GO:0006281">
    <property type="term" value="P:DNA repair"/>
    <property type="evidence" value="ECO:0007669"/>
    <property type="project" value="TreeGrafter"/>
</dbReference>
<keyword evidence="6" id="KW-0539">Nucleus</keyword>
<comment type="similarity">
    <text evidence="2">Belongs to the activator 1 small subunits family.</text>
</comment>
<evidence type="ECO:0000313" key="10">
    <source>
        <dbReference type="EMBL" id="KAF9547739.1"/>
    </source>
</evidence>
<dbReference type="FunFam" id="1.20.272.10:FF:000004">
    <property type="entry name" value="Replication factor C subunit 5"/>
    <property type="match status" value="1"/>
</dbReference>
<evidence type="ECO:0000313" key="11">
    <source>
        <dbReference type="Proteomes" id="UP000723463"/>
    </source>
</evidence>
<keyword evidence="5" id="KW-0067">ATP-binding</keyword>
<comment type="subcellular location">
    <subcellularLocation>
        <location evidence="1">Nucleus</location>
    </subcellularLocation>
</comment>
<keyword evidence="4" id="KW-0547">Nucleotide-binding</keyword>
<dbReference type="GO" id="GO:0006271">
    <property type="term" value="P:DNA strand elongation involved in DNA replication"/>
    <property type="evidence" value="ECO:0007669"/>
    <property type="project" value="UniProtKB-ARBA"/>
</dbReference>
<feature type="region of interest" description="Disordered" evidence="8">
    <location>
        <begin position="819"/>
        <end position="858"/>
    </location>
</feature>
<comment type="caution">
    <text evidence="10">The sequence shown here is derived from an EMBL/GenBank/DDBJ whole genome shotgun (WGS) entry which is preliminary data.</text>
</comment>
<protein>
    <recommendedName>
        <fullName evidence="7">Replication factor C subunit 3</fullName>
    </recommendedName>
</protein>
<evidence type="ECO:0000256" key="1">
    <source>
        <dbReference type="ARBA" id="ARBA00004123"/>
    </source>
</evidence>
<dbReference type="Gene3D" id="1.20.272.10">
    <property type="match status" value="1"/>
</dbReference>
<name>A0A9P6K5V4_9FUNG</name>
<keyword evidence="11" id="KW-1185">Reference proteome</keyword>
<dbReference type="NCBIfam" id="NF001679">
    <property type="entry name" value="PRK00440.1"/>
    <property type="match status" value="1"/>
</dbReference>